<accession>A0A7X2P6D8</accession>
<name>A0A7X2P6D8_9FIRM</name>
<evidence type="ECO:0000313" key="6">
    <source>
        <dbReference type="Proteomes" id="UP000466864"/>
    </source>
</evidence>
<comment type="caution">
    <text evidence="5">The sequence shown here is derived from an EMBL/GenBank/DDBJ whole genome shotgun (WGS) entry which is preliminary data.</text>
</comment>
<feature type="region of interest" description="Disordered" evidence="1">
    <location>
        <begin position="41"/>
        <end position="145"/>
    </location>
</feature>
<keyword evidence="2" id="KW-0812">Transmembrane</keyword>
<keyword evidence="6" id="KW-1185">Reference proteome</keyword>
<evidence type="ECO:0000259" key="4">
    <source>
        <dbReference type="Pfam" id="PF13828"/>
    </source>
</evidence>
<feature type="compositionally biased region" description="Basic and acidic residues" evidence="1">
    <location>
        <begin position="41"/>
        <end position="60"/>
    </location>
</feature>
<dbReference type="InterPro" id="IPR026870">
    <property type="entry name" value="Zinc_ribbon_dom"/>
</dbReference>
<keyword evidence="2" id="KW-0472">Membrane</keyword>
<evidence type="ECO:0000256" key="2">
    <source>
        <dbReference type="SAM" id="Phobius"/>
    </source>
</evidence>
<protein>
    <submittedName>
        <fullName evidence="5">DUF4190 domain-containing protein</fullName>
    </submittedName>
</protein>
<feature type="domain" description="DUF4190" evidence="4">
    <location>
        <begin position="154"/>
        <end position="219"/>
    </location>
</feature>
<dbReference type="InterPro" id="IPR025241">
    <property type="entry name" value="DUF4190"/>
</dbReference>
<organism evidence="5 6">
    <name type="scientific">Bilifractor porci</name>
    <dbReference type="NCBI Taxonomy" id="2606636"/>
    <lineage>
        <taxon>Bacteria</taxon>
        <taxon>Bacillati</taxon>
        <taxon>Bacillota</taxon>
        <taxon>Clostridia</taxon>
        <taxon>Lachnospirales</taxon>
        <taxon>Lachnospiraceae</taxon>
        <taxon>Bilifractor</taxon>
    </lineage>
</organism>
<sequence>MFFPGWRKRKNDGGAAVKKCVYCGAELNDDAKACSNCGRILPREEWPEEKKTDDSGKNQDSRNGQDSAWNSRNNDSNNGWGGRDNDSTETWSGRGGQNSGNSAWENQNSWNTQNGQNPYGQNPYGQNSYGQYPGGNTQGYGNQPPLQQKTNTFAIVALVQGILSVFLNSVLFFIPSVMAIVFGCISLSQLKQNPDQKGKGMAVAGLVLGIVFLILTIVLTILAVWLISTDSEFSRMFQELYKQLEGGSGV</sequence>
<feature type="transmembrane region" description="Helical" evidence="2">
    <location>
        <begin position="202"/>
        <end position="227"/>
    </location>
</feature>
<evidence type="ECO:0000256" key="1">
    <source>
        <dbReference type="SAM" id="MobiDB-lite"/>
    </source>
</evidence>
<evidence type="ECO:0000313" key="5">
    <source>
        <dbReference type="EMBL" id="MST81049.1"/>
    </source>
</evidence>
<proteinExistence type="predicted"/>
<feature type="transmembrane region" description="Helical" evidence="2">
    <location>
        <begin position="153"/>
        <end position="182"/>
    </location>
</feature>
<keyword evidence="2" id="KW-1133">Transmembrane helix</keyword>
<reference evidence="5 6" key="1">
    <citation type="submission" date="2019-08" db="EMBL/GenBank/DDBJ databases">
        <title>In-depth cultivation of the pig gut microbiome towards novel bacterial diversity and tailored functional studies.</title>
        <authorList>
            <person name="Wylensek D."/>
            <person name="Hitch T.C.A."/>
            <person name="Clavel T."/>
        </authorList>
    </citation>
    <scope>NUCLEOTIDE SEQUENCE [LARGE SCALE GENOMIC DNA]</scope>
    <source>
        <strain evidence="5 6">Oil+RF-744-WCA-WT-13</strain>
    </source>
</reference>
<dbReference type="Pfam" id="PF13828">
    <property type="entry name" value="DUF4190"/>
    <property type="match status" value="1"/>
</dbReference>
<gene>
    <name evidence="5" type="ORF">FYJ60_01685</name>
</gene>
<dbReference type="AlphaFoldDB" id="A0A7X2P6D8"/>
<feature type="compositionally biased region" description="Polar residues" evidence="1">
    <location>
        <begin position="61"/>
        <end position="78"/>
    </location>
</feature>
<feature type="domain" description="Zinc-ribbon" evidence="3">
    <location>
        <begin position="19"/>
        <end position="39"/>
    </location>
</feature>
<dbReference type="Pfam" id="PF13240">
    <property type="entry name" value="Zn_Ribbon_1"/>
    <property type="match status" value="1"/>
</dbReference>
<dbReference type="EMBL" id="VUMV01000001">
    <property type="protein sequence ID" value="MST81049.1"/>
    <property type="molecule type" value="Genomic_DNA"/>
</dbReference>
<feature type="compositionally biased region" description="Polar residues" evidence="1">
    <location>
        <begin position="99"/>
        <end position="130"/>
    </location>
</feature>
<dbReference type="Proteomes" id="UP000466864">
    <property type="component" value="Unassembled WGS sequence"/>
</dbReference>
<evidence type="ECO:0000259" key="3">
    <source>
        <dbReference type="Pfam" id="PF13240"/>
    </source>
</evidence>